<sequence length="124" mass="13499">MGVKTGHYVIMTESEAPASYANIKTHFPAARIKKLMQTDEDIGKVAQATPVAVGRALELFLCSLVEKSVETATNDQSKKITIQILNKTIQENEQFDFVVGVCDKYLNKNSNASSTSSSASAQQE</sequence>
<evidence type="ECO:0000256" key="2">
    <source>
        <dbReference type="ARBA" id="ARBA00023242"/>
    </source>
</evidence>
<evidence type="ECO:0000313" key="5">
    <source>
        <dbReference type="Proteomes" id="UP000788993"/>
    </source>
</evidence>
<dbReference type="AlphaFoldDB" id="A0A9P8P0W9"/>
<dbReference type="CDD" id="cd22906">
    <property type="entry name" value="HFD_DRAP1"/>
    <property type="match status" value="1"/>
</dbReference>
<dbReference type="EMBL" id="JAEUBD010001266">
    <property type="protein sequence ID" value="KAH3662921.1"/>
    <property type="molecule type" value="Genomic_DNA"/>
</dbReference>
<comment type="caution">
    <text evidence="4">The sequence shown here is derived from an EMBL/GenBank/DDBJ whole genome shotgun (WGS) entry which is preliminary data.</text>
</comment>
<dbReference type="Pfam" id="PF00808">
    <property type="entry name" value="CBFD_NFYB_HMF"/>
    <property type="match status" value="1"/>
</dbReference>
<comment type="subcellular location">
    <subcellularLocation>
        <location evidence="1">Nucleus</location>
    </subcellularLocation>
</comment>
<dbReference type="InterPro" id="IPR009072">
    <property type="entry name" value="Histone-fold"/>
</dbReference>
<reference evidence="4" key="1">
    <citation type="journal article" date="2021" name="Open Biol.">
        <title>Shared evolutionary footprints suggest mitochondrial oxidative damage underlies multiple complex I losses in fungi.</title>
        <authorList>
            <person name="Schikora-Tamarit M.A."/>
            <person name="Marcet-Houben M."/>
            <person name="Nosek J."/>
            <person name="Gabaldon T."/>
        </authorList>
    </citation>
    <scope>NUCLEOTIDE SEQUENCE</scope>
    <source>
        <strain evidence="4">NCAIM Y.01608</strain>
    </source>
</reference>
<keyword evidence="5" id="KW-1185">Reference proteome</keyword>
<dbReference type="PANTHER" id="PTHR10252:SF5">
    <property type="entry name" value="DR1-ASSOCIATED COREPRESSOR"/>
    <property type="match status" value="1"/>
</dbReference>
<dbReference type="GO" id="GO:0016251">
    <property type="term" value="F:RNA polymerase II general transcription initiation factor activity"/>
    <property type="evidence" value="ECO:0007669"/>
    <property type="project" value="TreeGrafter"/>
</dbReference>
<organism evidence="4 5">
    <name type="scientific">Ogataea polymorpha</name>
    <dbReference type="NCBI Taxonomy" id="460523"/>
    <lineage>
        <taxon>Eukaryota</taxon>
        <taxon>Fungi</taxon>
        <taxon>Dikarya</taxon>
        <taxon>Ascomycota</taxon>
        <taxon>Saccharomycotina</taxon>
        <taxon>Pichiomycetes</taxon>
        <taxon>Pichiales</taxon>
        <taxon>Pichiaceae</taxon>
        <taxon>Ogataea</taxon>
    </lineage>
</organism>
<gene>
    <name evidence="4" type="ORF">OGATHE_004497</name>
</gene>
<accession>A0A9P8P0W9</accession>
<name>A0A9P8P0W9_9ASCO</name>
<dbReference type="Proteomes" id="UP000788993">
    <property type="component" value="Unassembled WGS sequence"/>
</dbReference>
<dbReference type="GO" id="GO:0046982">
    <property type="term" value="F:protein heterodimerization activity"/>
    <property type="evidence" value="ECO:0007669"/>
    <property type="project" value="InterPro"/>
</dbReference>
<evidence type="ECO:0000259" key="3">
    <source>
        <dbReference type="Pfam" id="PF00808"/>
    </source>
</evidence>
<dbReference type="GO" id="GO:0001046">
    <property type="term" value="F:core promoter sequence-specific DNA binding"/>
    <property type="evidence" value="ECO:0007669"/>
    <property type="project" value="TreeGrafter"/>
</dbReference>
<dbReference type="GO" id="GO:0017054">
    <property type="term" value="C:negative cofactor 2 complex"/>
    <property type="evidence" value="ECO:0007669"/>
    <property type="project" value="TreeGrafter"/>
</dbReference>
<dbReference type="InterPro" id="IPR050568">
    <property type="entry name" value="Transcr_DNA_Rep_Reg"/>
</dbReference>
<dbReference type="SUPFAM" id="SSF47113">
    <property type="entry name" value="Histone-fold"/>
    <property type="match status" value="1"/>
</dbReference>
<reference evidence="4" key="2">
    <citation type="submission" date="2021-01" db="EMBL/GenBank/DDBJ databases">
        <authorList>
            <person name="Schikora-Tamarit M.A."/>
        </authorList>
    </citation>
    <scope>NUCLEOTIDE SEQUENCE</scope>
    <source>
        <strain evidence="4">NCAIM Y.01608</strain>
    </source>
</reference>
<dbReference type="Gene3D" id="1.10.20.10">
    <property type="entry name" value="Histone, subunit A"/>
    <property type="match status" value="1"/>
</dbReference>
<protein>
    <recommendedName>
        <fullName evidence="3">Transcription factor CBF/NF-Y/archaeal histone domain-containing protein</fullName>
    </recommendedName>
</protein>
<proteinExistence type="predicted"/>
<feature type="domain" description="Transcription factor CBF/NF-Y/archaeal histone" evidence="3">
    <location>
        <begin position="26"/>
        <end position="81"/>
    </location>
</feature>
<evidence type="ECO:0000313" key="4">
    <source>
        <dbReference type="EMBL" id="KAH3662921.1"/>
    </source>
</evidence>
<evidence type="ECO:0000256" key="1">
    <source>
        <dbReference type="ARBA" id="ARBA00004123"/>
    </source>
</evidence>
<keyword evidence="2" id="KW-0539">Nucleus</keyword>
<dbReference type="PANTHER" id="PTHR10252">
    <property type="entry name" value="HISTONE-LIKE TRANSCRIPTION FACTOR CCAAT-RELATED"/>
    <property type="match status" value="1"/>
</dbReference>
<dbReference type="InterPro" id="IPR003958">
    <property type="entry name" value="CBFA_NFYB_domain"/>
</dbReference>
<dbReference type="OrthoDB" id="653904at2759"/>